<name>A0A220UPY9_9GAMM</name>
<dbReference type="EMBL" id="CP022358">
    <property type="protein sequence ID" value="ASK69986.1"/>
    <property type="molecule type" value="Genomic_DNA"/>
</dbReference>
<dbReference type="GO" id="GO:0043709">
    <property type="term" value="P:cell adhesion involved in single-species biofilm formation"/>
    <property type="evidence" value="ECO:0007669"/>
    <property type="project" value="TreeGrafter"/>
</dbReference>
<dbReference type="KEGG" id="sbj:CF168_14580"/>
<dbReference type="EC" id="2.7.7.65" evidence="2"/>
<dbReference type="GO" id="GO:0007165">
    <property type="term" value="P:signal transduction"/>
    <property type="evidence" value="ECO:0007669"/>
    <property type="project" value="InterPro"/>
</dbReference>
<dbReference type="SUPFAM" id="SSF55073">
    <property type="entry name" value="Nucleotide cyclase"/>
    <property type="match status" value="1"/>
</dbReference>
<sequence>MNAKRLTSLKHKITLAFYIILGMALLNGVIAILLSQQLRSEIELLVNSDVVKVTTALQLAKNSERLQIITTELNHYDTEEQRLRLLQELTSQWEHLLRDTKTLASMETSPHMHEALNHAIDTQLYYQQQLPLLNTLTDTALQAKFQAQNIQANLSGMAIAFSDSMQTQLQQIHGHYNRLIAQKQLNAIAENLSEDQKLSAFLHQGEHLFVLLDNVKNVTSLVELNQLQRDGMRRLITMDNISRSFNQDSAIYIDWLSQIRQNMVGKDNLFDLSRNALKSTQIANAHFGYQAGAAQEIASFTQELVNHVEEEIQLAGANLKSDSTSFVILIFCGGILYCFFIWLTSWHFIAKGIIKPVIATRDAMNAIANEKLDTQMPITDNLELQQMVSSLETLKTYAAQVKAMAETDGLTGCYNRRYLDSQIQKELIYANDHNMPLSIVMFDIDNFKQFNDRYGHVLGDQCLKQIVNAAKSILQRPTDILARYGGEEFMLLLPSSHLEDAYKIAERLRKAIIALHIPHEDSSHSGLVTISLGVACWQPSQLIDTNRLLCQADEALYQAKQQGRNRTEVLLNTPSLYP</sequence>
<feature type="transmembrane region" description="Helical" evidence="4">
    <location>
        <begin position="326"/>
        <end position="349"/>
    </location>
</feature>
<dbReference type="GO" id="GO:0052621">
    <property type="term" value="F:diguanylate cyclase activity"/>
    <property type="evidence" value="ECO:0007669"/>
    <property type="project" value="UniProtKB-EC"/>
</dbReference>
<dbReference type="InterPro" id="IPR000160">
    <property type="entry name" value="GGDEF_dom"/>
</dbReference>
<keyword evidence="4" id="KW-0472">Membrane</keyword>
<proteinExistence type="predicted"/>
<dbReference type="SMART" id="SM00267">
    <property type="entry name" value="GGDEF"/>
    <property type="match status" value="1"/>
</dbReference>
<dbReference type="PANTHER" id="PTHR45138">
    <property type="entry name" value="REGULATORY COMPONENTS OF SENSORY TRANSDUCTION SYSTEM"/>
    <property type="match status" value="1"/>
</dbReference>
<dbReference type="PANTHER" id="PTHR45138:SF9">
    <property type="entry name" value="DIGUANYLATE CYCLASE DGCM-RELATED"/>
    <property type="match status" value="1"/>
</dbReference>
<evidence type="ECO:0000259" key="6">
    <source>
        <dbReference type="PROSITE" id="PS50887"/>
    </source>
</evidence>
<dbReference type="InterPro" id="IPR029787">
    <property type="entry name" value="Nucleotide_cyclase"/>
</dbReference>
<accession>A0A220UPY9</accession>
<dbReference type="InterPro" id="IPR043128">
    <property type="entry name" value="Rev_trsase/Diguanyl_cyclase"/>
</dbReference>
<dbReference type="Gene3D" id="6.10.340.10">
    <property type="match status" value="1"/>
</dbReference>
<protein>
    <recommendedName>
        <fullName evidence="2">diguanylate cyclase</fullName>
        <ecNumber evidence="2">2.7.7.65</ecNumber>
    </recommendedName>
</protein>
<dbReference type="Pfam" id="PF00990">
    <property type="entry name" value="GGDEF"/>
    <property type="match status" value="1"/>
</dbReference>
<dbReference type="PROSITE" id="PS50887">
    <property type="entry name" value="GGDEF"/>
    <property type="match status" value="1"/>
</dbReference>
<keyword evidence="4" id="KW-0812">Transmembrane</keyword>
<evidence type="ECO:0000256" key="4">
    <source>
        <dbReference type="SAM" id="Phobius"/>
    </source>
</evidence>
<feature type="domain" description="GGDEF" evidence="6">
    <location>
        <begin position="435"/>
        <end position="572"/>
    </location>
</feature>
<gene>
    <name evidence="7" type="ORF">CF168_14580</name>
</gene>
<feature type="transmembrane region" description="Helical" evidence="4">
    <location>
        <begin position="15"/>
        <end position="34"/>
    </location>
</feature>
<dbReference type="RefSeq" id="WP_011716297.1">
    <property type="nucleotide sequence ID" value="NZ_CP022358.1"/>
</dbReference>
<dbReference type="InterPro" id="IPR050469">
    <property type="entry name" value="Diguanylate_Cyclase"/>
</dbReference>
<dbReference type="InterPro" id="IPR003660">
    <property type="entry name" value="HAMP_dom"/>
</dbReference>
<dbReference type="GO" id="GO:0005886">
    <property type="term" value="C:plasma membrane"/>
    <property type="evidence" value="ECO:0007669"/>
    <property type="project" value="TreeGrafter"/>
</dbReference>
<comment type="catalytic activity">
    <reaction evidence="3">
        <text>2 GTP = 3',3'-c-di-GMP + 2 diphosphate</text>
        <dbReference type="Rhea" id="RHEA:24898"/>
        <dbReference type="ChEBI" id="CHEBI:33019"/>
        <dbReference type="ChEBI" id="CHEBI:37565"/>
        <dbReference type="ChEBI" id="CHEBI:58805"/>
        <dbReference type="EC" id="2.7.7.65"/>
    </reaction>
</comment>
<organism evidence="7 8">
    <name type="scientific">Shewanella bicestrii</name>
    <dbReference type="NCBI Taxonomy" id="2018305"/>
    <lineage>
        <taxon>Bacteria</taxon>
        <taxon>Pseudomonadati</taxon>
        <taxon>Pseudomonadota</taxon>
        <taxon>Gammaproteobacteria</taxon>
        <taxon>Alteromonadales</taxon>
        <taxon>Shewanellaceae</taxon>
        <taxon>Shewanella</taxon>
    </lineage>
</organism>
<keyword evidence="8" id="KW-1185">Reference proteome</keyword>
<reference evidence="7 8" key="1">
    <citation type="submission" date="2017-07" db="EMBL/GenBank/DDBJ databases">
        <title>Phenotypical and genomic characterization of a clinical isolate of Shewanella bicestrii sp. nov. producing an extended-spectrum beta-lactamase and a new oxacillinase variant.</title>
        <authorList>
            <person name="Jousset A.B."/>
            <person name="Bonnin R.A."/>
            <person name="Girlich D."/>
            <person name="Dabos L."/>
            <person name="Potron A."/>
            <person name="Dortet L."/>
            <person name="Glaser P."/>
            <person name="Naas T."/>
        </authorList>
    </citation>
    <scope>NUCLEOTIDE SEQUENCE [LARGE SCALE GENOMIC DNA]</scope>
    <source>
        <strain evidence="7 8">JAB-1</strain>
    </source>
</reference>
<evidence type="ECO:0000259" key="5">
    <source>
        <dbReference type="PROSITE" id="PS50885"/>
    </source>
</evidence>
<dbReference type="Proteomes" id="UP000198367">
    <property type="component" value="Chromosome"/>
</dbReference>
<evidence type="ECO:0000256" key="2">
    <source>
        <dbReference type="ARBA" id="ARBA00012528"/>
    </source>
</evidence>
<dbReference type="NCBIfam" id="TIGR00254">
    <property type="entry name" value="GGDEF"/>
    <property type="match status" value="1"/>
</dbReference>
<dbReference type="AlphaFoldDB" id="A0A220UPY9"/>
<evidence type="ECO:0000256" key="1">
    <source>
        <dbReference type="ARBA" id="ARBA00001946"/>
    </source>
</evidence>
<evidence type="ECO:0000313" key="8">
    <source>
        <dbReference type="Proteomes" id="UP000198367"/>
    </source>
</evidence>
<feature type="domain" description="HAMP" evidence="5">
    <location>
        <begin position="351"/>
        <end position="403"/>
    </location>
</feature>
<dbReference type="CDD" id="cd01949">
    <property type="entry name" value="GGDEF"/>
    <property type="match status" value="1"/>
</dbReference>
<dbReference type="GO" id="GO:1902201">
    <property type="term" value="P:negative regulation of bacterial-type flagellum-dependent cell motility"/>
    <property type="evidence" value="ECO:0007669"/>
    <property type="project" value="TreeGrafter"/>
</dbReference>
<evidence type="ECO:0000313" key="7">
    <source>
        <dbReference type="EMBL" id="ASK69986.1"/>
    </source>
</evidence>
<dbReference type="Gene3D" id="3.30.70.270">
    <property type="match status" value="1"/>
</dbReference>
<dbReference type="FunFam" id="3.30.70.270:FF:000001">
    <property type="entry name" value="Diguanylate cyclase domain protein"/>
    <property type="match status" value="1"/>
</dbReference>
<keyword evidence="4" id="KW-1133">Transmembrane helix</keyword>
<evidence type="ECO:0000256" key="3">
    <source>
        <dbReference type="ARBA" id="ARBA00034247"/>
    </source>
</evidence>
<dbReference type="PROSITE" id="PS50885">
    <property type="entry name" value="HAMP"/>
    <property type="match status" value="1"/>
</dbReference>
<comment type="cofactor">
    <cofactor evidence="1">
        <name>Mg(2+)</name>
        <dbReference type="ChEBI" id="CHEBI:18420"/>
    </cofactor>
</comment>